<dbReference type="SUPFAM" id="SSF48452">
    <property type="entry name" value="TPR-like"/>
    <property type="match status" value="2"/>
</dbReference>
<dbReference type="SUPFAM" id="SSF52540">
    <property type="entry name" value="P-loop containing nucleoside triphosphate hydrolases"/>
    <property type="match status" value="1"/>
</dbReference>
<dbReference type="AlphaFoldDB" id="A0A841CU84"/>
<gene>
    <name evidence="8" type="ORF">FHS29_007027</name>
</gene>
<sequence>MAVEFRLLGSVEVRVDGEPVDVGPARQRCLLAALLVEPNHPVPADRLVDRVWADRSPRRARETLRTYLTRLRHALAGTDEVRIGRGTGGYVFTVDPAAVDLHRFRHLVAGARAADRPAALDLLGRALALCRGEPFAGLDSPWISAVRAEVEAERTAAELDHTDLLLHHGRHGEVVAGLRARAVERPLDERLAGQLVLALYRCGRQADALDHCRRVHTRLAEELGVDPSPPLRRLHQQVLAADPALALPPSPSDATRPEGGGRPSPVPRQLPAPSQLFTGRSDELRCLATALDAPANHGATLAVSAIGGTGGIGKTWLALHWAHHHLDRFPDGQLYANLRGFDPGAEPLSPAAAVRGFLDALGVAPASVPPDADAQSALYRSLVAGKRVLIVLDNAAGTDQVVPLLPGSPTCTVLITSRDKLTGLVTTHGARPLLLDVLGHEAAGELLARPLGADRLAAEPEAVEELLRHCAGLPLALGIVAARAATHPDLPLRVLADELRDRTTRLDALDTGEADLNVRAVFACSHHALDTEAATLLGLLGVAPGPDIGLAAAASLAALPRNRTALLLRKLETAHLVQQHRPGRYRMHDLIRLCAAEQAHRDLTEDTRVAALRRLVDFYTHTAYAGDRLLEPHREPLQVGTPVAECRPEPLPDQAAALSWFEAEHACLLAAHRLAVSRCWHTSVWRLAWVLRTFHRRRGLLHDDLAVWRAGLTAVERLGDVAAQIRAHRFLGHTWSESGRSAEAVRHLERARSLAEQTNDTATRAHVHMALGWMEKARDADRRALDHVAHAARLYRTLDNPVWEADALATTGWFHAESGRYDQARTHCEAALPVYRVHHDREGEADALNSLGYIAHHTGLHTEALDHYRQARTLFRDLGHTYNEADTLDRIGETHAVLGRPGPARDAWHQALQLYLDQQRVPDTERVRQQLAALEDD</sequence>
<keyword evidence="9" id="KW-1185">Reference proteome</keyword>
<dbReference type="PRINTS" id="PR00364">
    <property type="entry name" value="DISEASERSIST"/>
</dbReference>
<dbReference type="InterPro" id="IPR027417">
    <property type="entry name" value="P-loop_NTPase"/>
</dbReference>
<accession>A0A841CU84</accession>
<comment type="similarity">
    <text evidence="1">Belongs to the AfsR/DnrI/RedD regulatory family.</text>
</comment>
<evidence type="ECO:0000256" key="3">
    <source>
        <dbReference type="ARBA" id="ARBA00023125"/>
    </source>
</evidence>
<feature type="DNA-binding region" description="OmpR/PhoB-type" evidence="5">
    <location>
        <begin position="1"/>
        <end position="94"/>
    </location>
</feature>
<dbReference type="InterPro" id="IPR036388">
    <property type="entry name" value="WH-like_DNA-bd_sf"/>
</dbReference>
<dbReference type="CDD" id="cd15831">
    <property type="entry name" value="BTAD"/>
    <property type="match status" value="1"/>
</dbReference>
<feature type="domain" description="OmpR/PhoB-type" evidence="7">
    <location>
        <begin position="1"/>
        <end position="94"/>
    </location>
</feature>
<dbReference type="InterPro" id="IPR001867">
    <property type="entry name" value="OmpR/PhoB-type_DNA-bd"/>
</dbReference>
<dbReference type="Pfam" id="PF00486">
    <property type="entry name" value="Trans_reg_C"/>
    <property type="match status" value="1"/>
</dbReference>
<dbReference type="PANTHER" id="PTHR35807">
    <property type="entry name" value="TRANSCRIPTIONAL REGULATOR REDD-RELATED"/>
    <property type="match status" value="1"/>
</dbReference>
<evidence type="ECO:0000259" key="7">
    <source>
        <dbReference type="PROSITE" id="PS51755"/>
    </source>
</evidence>
<dbReference type="RefSeq" id="WP_184698593.1">
    <property type="nucleotide sequence ID" value="NZ_JACHJN010000016.1"/>
</dbReference>
<dbReference type="GO" id="GO:0000160">
    <property type="term" value="P:phosphorelay signal transduction system"/>
    <property type="evidence" value="ECO:0007669"/>
    <property type="project" value="InterPro"/>
</dbReference>
<name>A0A841CU84_9PSEU</name>
<evidence type="ECO:0000256" key="6">
    <source>
        <dbReference type="SAM" id="MobiDB-lite"/>
    </source>
</evidence>
<dbReference type="InterPro" id="IPR016032">
    <property type="entry name" value="Sig_transdc_resp-reg_C-effctor"/>
</dbReference>
<evidence type="ECO:0000256" key="2">
    <source>
        <dbReference type="ARBA" id="ARBA00023015"/>
    </source>
</evidence>
<dbReference type="InterPro" id="IPR051677">
    <property type="entry name" value="AfsR-DnrI-RedD_regulator"/>
</dbReference>
<dbReference type="SMART" id="SM00028">
    <property type="entry name" value="TPR"/>
    <property type="match status" value="4"/>
</dbReference>
<dbReference type="Gene3D" id="1.10.10.10">
    <property type="entry name" value="Winged helix-like DNA-binding domain superfamily/Winged helix DNA-binding domain"/>
    <property type="match status" value="1"/>
</dbReference>
<evidence type="ECO:0000313" key="8">
    <source>
        <dbReference type="EMBL" id="MBB5960403.1"/>
    </source>
</evidence>
<dbReference type="PANTHER" id="PTHR35807:SF1">
    <property type="entry name" value="TRANSCRIPTIONAL REGULATOR REDD"/>
    <property type="match status" value="1"/>
</dbReference>
<dbReference type="SMART" id="SM01043">
    <property type="entry name" value="BTAD"/>
    <property type="match status" value="1"/>
</dbReference>
<dbReference type="Gene3D" id="3.40.50.300">
    <property type="entry name" value="P-loop containing nucleotide triphosphate hydrolases"/>
    <property type="match status" value="1"/>
</dbReference>
<evidence type="ECO:0000256" key="5">
    <source>
        <dbReference type="PROSITE-ProRule" id="PRU01091"/>
    </source>
</evidence>
<dbReference type="SMART" id="SM00862">
    <property type="entry name" value="Trans_reg_C"/>
    <property type="match status" value="1"/>
</dbReference>
<keyword evidence="3 5" id="KW-0238">DNA-binding</keyword>
<dbReference type="Pfam" id="PF13424">
    <property type="entry name" value="TPR_12"/>
    <property type="match status" value="1"/>
</dbReference>
<evidence type="ECO:0000256" key="4">
    <source>
        <dbReference type="ARBA" id="ARBA00023163"/>
    </source>
</evidence>
<evidence type="ECO:0000256" key="1">
    <source>
        <dbReference type="ARBA" id="ARBA00005820"/>
    </source>
</evidence>
<evidence type="ECO:0000313" key="9">
    <source>
        <dbReference type="Proteomes" id="UP000547510"/>
    </source>
</evidence>
<dbReference type="SUPFAM" id="SSF46894">
    <property type="entry name" value="C-terminal effector domain of the bipartite response regulators"/>
    <property type="match status" value="1"/>
</dbReference>
<organism evidence="8 9">
    <name type="scientific">Saccharothrix tamanrassetensis</name>
    <dbReference type="NCBI Taxonomy" id="1051531"/>
    <lineage>
        <taxon>Bacteria</taxon>
        <taxon>Bacillati</taxon>
        <taxon>Actinomycetota</taxon>
        <taxon>Actinomycetes</taxon>
        <taxon>Pseudonocardiales</taxon>
        <taxon>Pseudonocardiaceae</taxon>
        <taxon>Saccharothrix</taxon>
    </lineage>
</organism>
<dbReference type="Gene3D" id="1.25.40.10">
    <property type="entry name" value="Tetratricopeptide repeat domain"/>
    <property type="match status" value="2"/>
</dbReference>
<dbReference type="Proteomes" id="UP000547510">
    <property type="component" value="Unassembled WGS sequence"/>
</dbReference>
<reference evidence="8 9" key="1">
    <citation type="submission" date="2020-08" db="EMBL/GenBank/DDBJ databases">
        <title>Genomic Encyclopedia of Type Strains, Phase III (KMG-III): the genomes of soil and plant-associated and newly described type strains.</title>
        <authorList>
            <person name="Whitman W."/>
        </authorList>
    </citation>
    <scope>NUCLEOTIDE SEQUENCE [LARGE SCALE GENOMIC DNA]</scope>
    <source>
        <strain evidence="8 9">CECT 8640</strain>
    </source>
</reference>
<dbReference type="GO" id="GO:0003677">
    <property type="term" value="F:DNA binding"/>
    <property type="evidence" value="ECO:0007669"/>
    <property type="project" value="UniProtKB-UniRule"/>
</dbReference>
<feature type="region of interest" description="Disordered" evidence="6">
    <location>
        <begin position="243"/>
        <end position="275"/>
    </location>
</feature>
<comment type="caution">
    <text evidence="8">The sequence shown here is derived from an EMBL/GenBank/DDBJ whole genome shotgun (WGS) entry which is preliminary data.</text>
</comment>
<dbReference type="Pfam" id="PF03704">
    <property type="entry name" value="BTAD"/>
    <property type="match status" value="1"/>
</dbReference>
<dbReference type="GO" id="GO:0043531">
    <property type="term" value="F:ADP binding"/>
    <property type="evidence" value="ECO:0007669"/>
    <property type="project" value="InterPro"/>
</dbReference>
<proteinExistence type="inferred from homology"/>
<keyword evidence="4" id="KW-0804">Transcription</keyword>
<dbReference type="InterPro" id="IPR011990">
    <property type="entry name" value="TPR-like_helical_dom_sf"/>
</dbReference>
<dbReference type="GO" id="GO:0006355">
    <property type="term" value="P:regulation of DNA-templated transcription"/>
    <property type="evidence" value="ECO:0007669"/>
    <property type="project" value="InterPro"/>
</dbReference>
<protein>
    <submittedName>
        <fullName evidence="8">DNA-binding SARP family transcriptional activator/tetratricopeptide (TPR) repeat protein</fullName>
    </submittedName>
</protein>
<keyword evidence="2" id="KW-0805">Transcription regulation</keyword>
<dbReference type="EMBL" id="JACHJN010000016">
    <property type="protein sequence ID" value="MBB5960403.1"/>
    <property type="molecule type" value="Genomic_DNA"/>
</dbReference>
<dbReference type="InterPro" id="IPR005158">
    <property type="entry name" value="BTAD"/>
</dbReference>
<dbReference type="InterPro" id="IPR019734">
    <property type="entry name" value="TPR_rpt"/>
</dbReference>
<dbReference type="PROSITE" id="PS51755">
    <property type="entry name" value="OMPR_PHOB"/>
    <property type="match status" value="1"/>
</dbReference>